<proteinExistence type="predicted"/>
<dbReference type="VEuPathDB" id="FungiDB:FOXG_00591"/>
<evidence type="ECO:0000313" key="2">
    <source>
        <dbReference type="EnsemblFungi" id="FOXG_00591P0"/>
    </source>
</evidence>
<accession>A0A0D2X9M6</accession>
<feature type="compositionally biased region" description="Basic residues" evidence="1">
    <location>
        <begin position="381"/>
        <end position="395"/>
    </location>
</feature>
<organism evidence="2 3">
    <name type="scientific">Fusarium oxysporum (strain Fo5176)</name>
    <name type="common">Fusarium vascular wilt</name>
    <dbReference type="NCBI Taxonomy" id="660025"/>
    <lineage>
        <taxon>Eukaryota</taxon>
        <taxon>Fungi</taxon>
        <taxon>Dikarya</taxon>
        <taxon>Ascomycota</taxon>
        <taxon>Pezizomycotina</taxon>
        <taxon>Sordariomycetes</taxon>
        <taxon>Hypocreomycetidae</taxon>
        <taxon>Hypocreales</taxon>
        <taxon>Nectriaceae</taxon>
        <taxon>Fusarium</taxon>
        <taxon>Fusarium oxysporum species complex</taxon>
    </lineage>
</organism>
<protein>
    <submittedName>
        <fullName evidence="2">Uncharacterized protein</fullName>
    </submittedName>
</protein>
<evidence type="ECO:0000313" key="3">
    <source>
        <dbReference type="Proteomes" id="UP000002489"/>
    </source>
</evidence>
<feature type="compositionally biased region" description="Polar residues" evidence="1">
    <location>
        <begin position="75"/>
        <end position="116"/>
    </location>
</feature>
<evidence type="ECO:0000256" key="1">
    <source>
        <dbReference type="SAM" id="MobiDB-lite"/>
    </source>
</evidence>
<reference evidence="3" key="1">
    <citation type="journal article" date="2012" name="Mol. Plant Microbe Interact.">
        <title>A highly conserved effector in Fusarium oxysporum is required for full virulence on Arabidopsis.</title>
        <authorList>
            <person name="Thatcher L.F."/>
            <person name="Gardiner D.M."/>
            <person name="Kazan K."/>
            <person name="Manners J."/>
        </authorList>
    </citation>
    <scope>NUCLEOTIDE SEQUENCE [LARGE SCALE GENOMIC DNA]</scope>
    <source>
        <strain evidence="3">Fo5176</strain>
    </source>
</reference>
<feature type="compositionally biased region" description="Basic and acidic residues" evidence="1">
    <location>
        <begin position="29"/>
        <end position="43"/>
    </location>
</feature>
<gene>
    <name evidence="2" type="primary">28942894</name>
</gene>
<feature type="compositionally biased region" description="Polar residues" evidence="1">
    <location>
        <begin position="340"/>
        <end position="356"/>
    </location>
</feature>
<sequence>MSLPVAIQSAVFYILACTPCAQVRHRQKVREQSRREREEKAKVVGEQPDVYQHPSPFNTNPYWQEEISMGPSLPQKKSASKNSSQRGLTSQGGESSAFSVSEQTHQGGSRINFGASNSVIAEDDNLSDDWNRRHGYQREDEELWGQWGGQKFKDAISKARGSAGRLIESTLGLEKEVTEQQRHDFYFPKNPPINEYHPPVVSSKIPSRNAHQWMLQPPPPAKVMEGKVPVSRAGSSGSKSSGRTLVGDDMQLGRLVHEKLVMEKLKKENSNPTETELIESLFLNRTSQSLSVHRTRSLSFDTSDDSLDSGFAKRKTRLRPVAAPPGYDSSDDSDSDTPIPFSQSAMNLGTRRTPSSAGHAAQRPKLETIMSTRSATAIRMSSKRSKRQKSTRSKRLSGAASPVGDDTD</sequence>
<dbReference type="AlphaFoldDB" id="A0A0D2X9M6"/>
<reference evidence="2" key="2">
    <citation type="submission" date="2025-08" db="UniProtKB">
        <authorList>
            <consortium name="EnsemblFungi"/>
        </authorList>
    </citation>
    <scope>IDENTIFICATION</scope>
    <source>
        <strain evidence="2">4287 / CBS 123668 / FGSC 9935 / NRRL 34936</strain>
    </source>
</reference>
<feature type="region of interest" description="Disordered" evidence="1">
    <location>
        <begin position="316"/>
        <end position="408"/>
    </location>
</feature>
<dbReference type="Proteomes" id="UP000002489">
    <property type="component" value="Unassembled WGS sequence"/>
</dbReference>
<dbReference type="EnsemblFungi" id="FOXG_00591T0">
    <property type="protein sequence ID" value="FOXG_00591P0"/>
    <property type="gene ID" value="FOXG_00591"/>
</dbReference>
<feature type="region of interest" description="Disordered" evidence="1">
    <location>
        <begin position="224"/>
        <end position="246"/>
    </location>
</feature>
<name>A0A0D2X9M6_FUSOF</name>
<feature type="region of interest" description="Disordered" evidence="1">
    <location>
        <begin position="28"/>
        <end position="116"/>
    </location>
</feature>